<dbReference type="AlphaFoldDB" id="A0A221T0N4"/>
<sequence>MNDRDAVLAALHAQLPVIWRLLPEGLTLTPTDDSVTLRGNDSGLLVQKTIVTGLGPRHFLTSLLDEIQVVAADLLSEYWPRIGTCHLDYDVQEVDGQFTLVFWPASLEAQEGLWRRVPTAGQ</sequence>
<keyword evidence="2" id="KW-1185">Reference proteome</keyword>
<organism evidence="1 2">
    <name type="scientific">Deinococcus ficus</name>
    <dbReference type="NCBI Taxonomy" id="317577"/>
    <lineage>
        <taxon>Bacteria</taxon>
        <taxon>Thermotogati</taxon>
        <taxon>Deinococcota</taxon>
        <taxon>Deinococci</taxon>
        <taxon>Deinococcales</taxon>
        <taxon>Deinococcaceae</taxon>
        <taxon>Deinococcus</taxon>
    </lineage>
</organism>
<keyword evidence="1" id="KW-0614">Plasmid</keyword>
<accession>A0A221T0N4</accession>
<evidence type="ECO:0000313" key="1">
    <source>
        <dbReference type="EMBL" id="ASN82455.1"/>
    </source>
</evidence>
<gene>
    <name evidence="1" type="ORF">DFI_14825</name>
</gene>
<dbReference type="KEGG" id="dfc:DFI_14825"/>
<proteinExistence type="predicted"/>
<evidence type="ECO:0000313" key="2">
    <source>
        <dbReference type="Proteomes" id="UP000259030"/>
    </source>
</evidence>
<dbReference type="Proteomes" id="UP000259030">
    <property type="component" value="Plasmid pDFI1"/>
</dbReference>
<protein>
    <submittedName>
        <fullName evidence="1">Uncharacterized protein</fullName>
    </submittedName>
</protein>
<dbReference type="RefSeq" id="WP_027463976.1">
    <property type="nucleotide sequence ID" value="NZ_CP021082.1"/>
</dbReference>
<geneLocation type="plasmid" evidence="2">
    <name>pdfi1</name>
</geneLocation>
<dbReference type="EMBL" id="CP021082">
    <property type="protein sequence ID" value="ASN82455.1"/>
    <property type="molecule type" value="Genomic_DNA"/>
</dbReference>
<reference evidence="1 2" key="1">
    <citation type="submission" date="2017-05" db="EMBL/GenBank/DDBJ databases">
        <title>The complete genome sequence of Deinococcus ficus isolated from the rhizosphere of the Ficus religiosa L. in Taiwan.</title>
        <authorList>
            <person name="Wu K.-M."/>
            <person name="Liao T.-L."/>
            <person name="Liu Y.-M."/>
            <person name="Young C.-C."/>
            <person name="Tsai S.-F."/>
        </authorList>
    </citation>
    <scope>NUCLEOTIDE SEQUENCE [LARGE SCALE GENOMIC DNA]</scope>
    <source>
        <strain evidence="1 2">CC-FR2-10</strain>
        <plasmid evidence="2">pdfi1</plasmid>
    </source>
</reference>
<name>A0A221T0N4_9DEIO</name>